<dbReference type="PANTHER" id="PTHR37466:SF1">
    <property type="entry name" value="SLR1628 PROTEIN"/>
    <property type="match status" value="1"/>
</dbReference>
<evidence type="ECO:0000313" key="2">
    <source>
        <dbReference type="EMBL" id="MFC6954170.1"/>
    </source>
</evidence>
<keyword evidence="3" id="KW-1185">Reference proteome</keyword>
<organism evidence="2 3">
    <name type="scientific">Halorubellus litoreus</name>
    <dbReference type="NCBI Taxonomy" id="755308"/>
    <lineage>
        <taxon>Archaea</taxon>
        <taxon>Methanobacteriati</taxon>
        <taxon>Methanobacteriota</taxon>
        <taxon>Stenosarchaea group</taxon>
        <taxon>Halobacteria</taxon>
        <taxon>Halobacteriales</taxon>
        <taxon>Halorubellaceae</taxon>
        <taxon>Halorubellus</taxon>
    </lineage>
</organism>
<dbReference type="EMBL" id="JBHSXN010000003">
    <property type="protein sequence ID" value="MFC6954170.1"/>
    <property type="molecule type" value="Genomic_DNA"/>
</dbReference>
<dbReference type="Pfam" id="PF09996">
    <property type="entry name" value="DUF2237"/>
    <property type="match status" value="1"/>
</dbReference>
<dbReference type="RefSeq" id="WP_336351127.1">
    <property type="nucleotide sequence ID" value="NZ_JAZAQL010000003.1"/>
</dbReference>
<evidence type="ECO:0000256" key="1">
    <source>
        <dbReference type="SAM" id="MobiDB-lite"/>
    </source>
</evidence>
<dbReference type="PANTHER" id="PTHR37466">
    <property type="entry name" value="SLR1628 PROTEIN"/>
    <property type="match status" value="1"/>
</dbReference>
<evidence type="ECO:0000313" key="3">
    <source>
        <dbReference type="Proteomes" id="UP001596395"/>
    </source>
</evidence>
<feature type="region of interest" description="Disordered" evidence="1">
    <location>
        <begin position="1"/>
        <end position="29"/>
    </location>
</feature>
<gene>
    <name evidence="2" type="ORF">ACFQGB_15005</name>
</gene>
<accession>A0ABD5VJ28</accession>
<comment type="caution">
    <text evidence="2">The sequence shown here is derived from an EMBL/GenBank/DDBJ whole genome shotgun (WGS) entry which is preliminary data.</text>
</comment>
<dbReference type="AlphaFoldDB" id="A0ABD5VJ28"/>
<dbReference type="Gene3D" id="3.30.56.110">
    <property type="entry name" value="Protein of unknown function DUF2237"/>
    <property type="match status" value="1"/>
</dbReference>
<proteinExistence type="predicted"/>
<dbReference type="Proteomes" id="UP001596395">
    <property type="component" value="Unassembled WGS sequence"/>
</dbReference>
<dbReference type="InterPro" id="IPR018714">
    <property type="entry name" value="DUF2237"/>
</dbReference>
<protein>
    <submittedName>
        <fullName evidence="2">DUF2237 domain-containing protein</fullName>
    </submittedName>
</protein>
<reference evidence="2 3" key="1">
    <citation type="journal article" date="2019" name="Int. J. Syst. Evol. Microbiol.">
        <title>The Global Catalogue of Microorganisms (GCM) 10K type strain sequencing project: providing services to taxonomists for standard genome sequencing and annotation.</title>
        <authorList>
            <consortium name="The Broad Institute Genomics Platform"/>
            <consortium name="The Broad Institute Genome Sequencing Center for Infectious Disease"/>
            <person name="Wu L."/>
            <person name="Ma J."/>
        </authorList>
    </citation>
    <scope>NUCLEOTIDE SEQUENCE [LARGE SCALE GENOMIC DNA]</scope>
    <source>
        <strain evidence="2 3">GX26</strain>
    </source>
</reference>
<name>A0ABD5VJ28_9EURY</name>
<sequence>MNAPDETTAESNVNGEPLASCGTDPETGVQRDGVCHALPERDPGRHEVCAVMTERFLEFTDVMGNDLRTPRPELSFPGLEPGDRWCVCLPRWLEALDARAAPPVVLEATNESVLDEVSLETLEANAHGTE</sequence>